<dbReference type="GO" id="GO:0046872">
    <property type="term" value="F:metal ion binding"/>
    <property type="evidence" value="ECO:0007669"/>
    <property type="project" value="UniProtKB-KW"/>
</dbReference>
<dbReference type="GO" id="GO:0042025">
    <property type="term" value="C:host cell nucleus"/>
    <property type="evidence" value="ECO:0007669"/>
    <property type="project" value="UniProtKB-SubCell"/>
</dbReference>
<evidence type="ECO:0000256" key="1">
    <source>
        <dbReference type="ARBA" id="ARBA00004147"/>
    </source>
</evidence>
<name>A0A8F5ML62_9VIRU</name>
<evidence type="ECO:0000256" key="2">
    <source>
        <dbReference type="ARBA" id="ARBA00014531"/>
    </source>
</evidence>
<dbReference type="InterPro" id="IPR022692">
    <property type="entry name" value="Gemini_AL1_REP_central"/>
</dbReference>
<dbReference type="Pfam" id="PF00799">
    <property type="entry name" value="Gemini_AL1"/>
    <property type="match status" value="1"/>
</dbReference>
<sequence length="341" mass="39781">MPRFRSRARNYLITFPQVPENVQRFFDEGTPFLDRVKADFGDPRCCRIGREHHGDGGIHYHIYLSFNTIATINSAQAFDYFGTHGNIKPIRRTPEKSFDYAGKEGDVRLDYGEPPRPSSERGVDDSNKWTDIISCPDKESFLHAVREKAPRDWLLSNQRILEYANLYYPDPVPEYQSPTVTTSYERYPELLEWEQQAHLGESRDERVKSLILWGGTRTGKTLYARSLGHHAYYNLQFNMDDFSNDCKYAVFDDIQGGFEYWHSYKGWLGAQKQFVITDKYRKKRTIHWGKPSIMCTNDDPFSMRNVDYDWLMNNCYIINVVDPICIVSSPPSSNDNQSEQI</sequence>
<dbReference type="PROSITE" id="PS52020">
    <property type="entry name" value="CRESS_DNA_REP"/>
    <property type="match status" value="1"/>
</dbReference>
<evidence type="ECO:0000256" key="12">
    <source>
        <dbReference type="ARBA" id="ARBA00023124"/>
    </source>
</evidence>
<dbReference type="GO" id="GO:0006260">
    <property type="term" value="P:DNA replication"/>
    <property type="evidence" value="ECO:0007669"/>
    <property type="project" value="UniProtKB-KW"/>
</dbReference>
<dbReference type="GO" id="GO:0000166">
    <property type="term" value="F:nucleotide binding"/>
    <property type="evidence" value="ECO:0007669"/>
    <property type="project" value="UniProtKB-KW"/>
</dbReference>
<feature type="domain" description="CRESS-DNA virus Rep endonuclease" evidence="15">
    <location>
        <begin position="5"/>
        <end position="114"/>
    </location>
</feature>
<dbReference type="GO" id="GO:0005198">
    <property type="term" value="F:structural molecule activity"/>
    <property type="evidence" value="ECO:0007669"/>
    <property type="project" value="InterPro"/>
</dbReference>
<dbReference type="Pfam" id="PF08283">
    <property type="entry name" value="Gemini_AL1_M"/>
    <property type="match status" value="1"/>
</dbReference>
<evidence type="ECO:0000256" key="7">
    <source>
        <dbReference type="ARBA" id="ARBA00022722"/>
    </source>
</evidence>
<feature type="region of interest" description="Disordered" evidence="14">
    <location>
        <begin position="106"/>
        <end position="125"/>
    </location>
</feature>
<evidence type="ECO:0000256" key="11">
    <source>
        <dbReference type="ARBA" id="ARBA00022801"/>
    </source>
</evidence>
<keyword evidence="5" id="KW-0548">Nucleotidyltransferase</keyword>
<evidence type="ECO:0000256" key="14">
    <source>
        <dbReference type="SAM" id="MobiDB-lite"/>
    </source>
</evidence>
<dbReference type="PRINTS" id="PR00228">
    <property type="entry name" value="GEMCOATCLVL1"/>
</dbReference>
<evidence type="ECO:0000256" key="6">
    <source>
        <dbReference type="ARBA" id="ARBA00022705"/>
    </source>
</evidence>
<dbReference type="Gene3D" id="3.40.1310.20">
    <property type="match status" value="1"/>
</dbReference>
<evidence type="ECO:0000259" key="15">
    <source>
        <dbReference type="PROSITE" id="PS52020"/>
    </source>
</evidence>
<evidence type="ECO:0000256" key="3">
    <source>
        <dbReference type="ARBA" id="ARBA00022562"/>
    </source>
</evidence>
<evidence type="ECO:0000256" key="9">
    <source>
        <dbReference type="ARBA" id="ARBA00022741"/>
    </source>
</evidence>
<dbReference type="SUPFAM" id="SSF55464">
    <property type="entry name" value="Origin of replication-binding domain, RBD-like"/>
    <property type="match status" value="1"/>
</dbReference>
<evidence type="ECO:0000256" key="8">
    <source>
        <dbReference type="ARBA" id="ARBA00022723"/>
    </source>
</evidence>
<dbReference type="GO" id="GO:0016888">
    <property type="term" value="F:DNA endonuclease activity, producing 5'-phosphomonoesters"/>
    <property type="evidence" value="ECO:0007669"/>
    <property type="project" value="InterPro"/>
</dbReference>
<dbReference type="GO" id="GO:0003677">
    <property type="term" value="F:DNA binding"/>
    <property type="evidence" value="ECO:0007669"/>
    <property type="project" value="UniProtKB-KW"/>
</dbReference>
<keyword evidence="8" id="KW-0479">Metal-binding</keyword>
<evidence type="ECO:0000256" key="4">
    <source>
        <dbReference type="ARBA" id="ARBA00022679"/>
    </source>
</evidence>
<evidence type="ECO:0000256" key="10">
    <source>
        <dbReference type="ARBA" id="ARBA00022759"/>
    </source>
</evidence>
<dbReference type="SUPFAM" id="SSF52540">
    <property type="entry name" value="P-loop containing nucleoside triphosphate hydrolases"/>
    <property type="match status" value="1"/>
</dbReference>
<proteinExistence type="predicted"/>
<organism evidence="16">
    <name type="scientific">Genomoviridae sp</name>
    <dbReference type="NCBI Taxonomy" id="2202565"/>
    <lineage>
        <taxon>Viruses</taxon>
        <taxon>Monodnaviria</taxon>
        <taxon>Shotokuvirae</taxon>
        <taxon>Cressdnaviricota</taxon>
        <taxon>Repensiviricetes</taxon>
        <taxon>Geplafuvirales</taxon>
        <taxon>Genomoviridae</taxon>
    </lineage>
</organism>
<dbReference type="GO" id="GO:0016779">
    <property type="term" value="F:nucleotidyltransferase activity"/>
    <property type="evidence" value="ECO:0007669"/>
    <property type="project" value="UniProtKB-KW"/>
</dbReference>
<keyword evidence="4" id="KW-0808">Transferase</keyword>
<evidence type="ECO:0000256" key="5">
    <source>
        <dbReference type="ARBA" id="ARBA00022695"/>
    </source>
</evidence>
<comment type="subcellular location">
    <subcellularLocation>
        <location evidence="1">Host nucleus</location>
    </subcellularLocation>
</comment>
<accession>A0A8F5ML62</accession>
<dbReference type="InterPro" id="IPR027417">
    <property type="entry name" value="P-loop_NTPase"/>
</dbReference>
<dbReference type="EMBL" id="MW678901">
    <property type="protein sequence ID" value="QXN75517.1"/>
    <property type="molecule type" value="Genomic_DNA"/>
</dbReference>
<dbReference type="InterPro" id="IPR049912">
    <property type="entry name" value="CRESS_DNA_REP"/>
</dbReference>
<keyword evidence="6" id="KW-0235">DNA replication</keyword>
<evidence type="ECO:0000256" key="13">
    <source>
        <dbReference type="ARBA" id="ARBA00023125"/>
    </source>
</evidence>
<keyword evidence="9" id="KW-0547">Nucleotide-binding</keyword>
<protein>
    <recommendedName>
        <fullName evidence="2">Replication-associated protein</fullName>
    </recommendedName>
</protein>
<keyword evidence="13" id="KW-0238">DNA-binding</keyword>
<keyword evidence="12" id="KW-0190">Covalent protein-DNA linkage</keyword>
<keyword evidence="3" id="KW-1048">Host nucleus</keyword>
<dbReference type="Gene3D" id="3.40.50.300">
    <property type="entry name" value="P-loop containing nucleotide triphosphate hydrolases"/>
    <property type="match status" value="1"/>
</dbReference>
<dbReference type="InterPro" id="IPR001301">
    <property type="entry name" value="Gemini_AL1_CLV"/>
</dbReference>
<keyword evidence="11" id="KW-0378">Hydrolase</keyword>
<keyword evidence="10" id="KW-0255">Endonuclease</keyword>
<keyword evidence="7" id="KW-0540">Nuclease</keyword>
<reference evidence="16" key="1">
    <citation type="submission" date="2021-02" db="EMBL/GenBank/DDBJ databases">
        <title>Agricultural practices are the primary influencer of seasonal variation in a dryland aerobiome.</title>
        <authorList>
            <person name="Finn D.R."/>
            <person name="Maldonado J."/>
            <person name="Schmidlin K."/>
            <person name="Kraberger S."/>
            <person name="Fontenele R.S."/>
            <person name="Herckes P."/>
            <person name="Fraser M."/>
            <person name="Garcia-Pichel F."/>
            <person name="Varsani A."/>
        </authorList>
    </citation>
    <scope>NUCLEOTIDE SEQUENCE</scope>
    <source>
        <strain evidence="16">D7_909</strain>
    </source>
</reference>
<evidence type="ECO:0000313" key="16">
    <source>
        <dbReference type="EMBL" id="QXN75517.1"/>
    </source>
</evidence>